<evidence type="ECO:0000259" key="19">
    <source>
        <dbReference type="Pfam" id="PF00487"/>
    </source>
</evidence>
<evidence type="ECO:0000256" key="12">
    <source>
        <dbReference type="ARBA" id="ARBA00023004"/>
    </source>
</evidence>
<sequence length="331" mass="37904">MTETEEGNARHRNGGAATDACTRDDVFDNTYKEKDGPKPPRTIVWKNVILMSLLHFGALYALCLVPSATSMTLAWSVLCFLVSALGITAGAHRLWSHRSYKASLPLRIILAAANSMAFQNDIYEWARDHRVHHKFSETDADPHNALRGFFFSHIGWLLVRKHPDVIEKGRKLELTDLKADKVVMFQRKYYKPSVLLMCFFVPMFVPWYFWGETLWIAYFIPALLRYTLVLNSTWLVNSAAHMWGNRPYDTGINPRENKWVTFSAIGEGFHNYHHTFPYDYATSEYGCKLNLTTCFIDSMCYLGLANECKRVAHETIDARVKRTGDGSIRSG</sequence>
<evidence type="ECO:0000256" key="11">
    <source>
        <dbReference type="ARBA" id="ARBA00023002"/>
    </source>
</evidence>
<evidence type="ECO:0000256" key="9">
    <source>
        <dbReference type="ARBA" id="ARBA00022832"/>
    </source>
</evidence>
<feature type="transmembrane region" description="Helical" evidence="18">
    <location>
        <begin position="189"/>
        <end position="209"/>
    </location>
</feature>
<evidence type="ECO:0000313" key="20">
    <source>
        <dbReference type="Proteomes" id="UP000515152"/>
    </source>
</evidence>
<keyword evidence="20" id="KW-1185">Reference proteome</keyword>
<dbReference type="CDD" id="cd03505">
    <property type="entry name" value="Delta9-FADS-like"/>
    <property type="match status" value="1"/>
</dbReference>
<evidence type="ECO:0000256" key="2">
    <source>
        <dbReference type="ARBA" id="ARBA00004477"/>
    </source>
</evidence>
<keyword evidence="12" id="KW-0408">Iron</keyword>
<evidence type="ECO:0000256" key="7">
    <source>
        <dbReference type="ARBA" id="ARBA00022723"/>
    </source>
</evidence>
<dbReference type="RefSeq" id="XP_031416955.1">
    <property type="nucleotide sequence ID" value="XM_031561095.2"/>
</dbReference>
<gene>
    <name evidence="21 22" type="primary">scd</name>
</gene>
<name>A0A6P3W1N5_CLUHA</name>
<evidence type="ECO:0000256" key="17">
    <source>
        <dbReference type="RuleBase" id="RU000581"/>
    </source>
</evidence>
<dbReference type="RefSeq" id="XP_012686579.1">
    <property type="nucleotide sequence ID" value="XM_012831125.3"/>
</dbReference>
<keyword evidence="11 17" id="KW-0560">Oxidoreductase</keyword>
<dbReference type="GO" id="GO:1903966">
    <property type="term" value="P:monounsaturated fatty acid biosynthetic process"/>
    <property type="evidence" value="ECO:0007669"/>
    <property type="project" value="TreeGrafter"/>
</dbReference>
<dbReference type="GO" id="GO:0070542">
    <property type="term" value="P:response to fatty acid"/>
    <property type="evidence" value="ECO:0007669"/>
    <property type="project" value="TreeGrafter"/>
</dbReference>
<evidence type="ECO:0000256" key="14">
    <source>
        <dbReference type="ARBA" id="ARBA00023136"/>
    </source>
</evidence>
<dbReference type="PANTHER" id="PTHR11351">
    <property type="entry name" value="ACYL-COA DESATURASE"/>
    <property type="match status" value="1"/>
</dbReference>
<feature type="transmembrane region" description="Helical" evidence="18">
    <location>
        <begin position="215"/>
        <end position="236"/>
    </location>
</feature>
<proteinExistence type="inferred from homology"/>
<dbReference type="GO" id="GO:0005789">
    <property type="term" value="C:endoplasmic reticulum membrane"/>
    <property type="evidence" value="ECO:0007669"/>
    <property type="project" value="UniProtKB-SubCell"/>
</dbReference>
<comment type="cofactor">
    <cofactor evidence="1 17">
        <name>Fe(2+)</name>
        <dbReference type="ChEBI" id="CHEBI:29033"/>
    </cofactor>
</comment>
<evidence type="ECO:0000256" key="1">
    <source>
        <dbReference type="ARBA" id="ARBA00001954"/>
    </source>
</evidence>
<keyword evidence="13" id="KW-0443">Lipid metabolism</keyword>
<feature type="domain" description="Fatty acid desaturase" evidence="19">
    <location>
        <begin position="75"/>
        <end position="278"/>
    </location>
</feature>
<dbReference type="PROSITE" id="PS00476">
    <property type="entry name" value="FATTY_ACID_DESATUR_1"/>
    <property type="match status" value="1"/>
</dbReference>
<keyword evidence="7" id="KW-0479">Metal-binding</keyword>
<dbReference type="GO" id="GO:0005506">
    <property type="term" value="F:iron ion binding"/>
    <property type="evidence" value="ECO:0007669"/>
    <property type="project" value="TreeGrafter"/>
</dbReference>
<dbReference type="AlphaFoldDB" id="A0A6P3W1N5"/>
<dbReference type="GO" id="GO:0004768">
    <property type="term" value="F:stearoyl-CoA 9-desaturase activity"/>
    <property type="evidence" value="ECO:0007669"/>
    <property type="project" value="UniProtKB-EC"/>
</dbReference>
<dbReference type="Proteomes" id="UP000515152">
    <property type="component" value="Chromosome 23"/>
</dbReference>
<feature type="transmembrane region" description="Helical" evidence="18">
    <location>
        <begin position="73"/>
        <end position="95"/>
    </location>
</feature>
<feature type="transmembrane region" description="Helical" evidence="18">
    <location>
        <begin position="48"/>
        <end position="67"/>
    </location>
</feature>
<comment type="similarity">
    <text evidence="3 17">Belongs to the fatty acid desaturase type 1 family.</text>
</comment>
<evidence type="ECO:0000313" key="21">
    <source>
        <dbReference type="RefSeq" id="XP_012686579.1"/>
    </source>
</evidence>
<evidence type="ECO:0000256" key="18">
    <source>
        <dbReference type="SAM" id="Phobius"/>
    </source>
</evidence>
<keyword evidence="9" id="KW-0276">Fatty acid metabolism</keyword>
<dbReference type="OrthoDB" id="10260134at2759"/>
<dbReference type="GO" id="GO:0032896">
    <property type="term" value="F:palmitoyl-CoA 9-desaturase activity"/>
    <property type="evidence" value="ECO:0007669"/>
    <property type="project" value="TreeGrafter"/>
</dbReference>
<dbReference type="EC" id="1.14.19.1" evidence="4"/>
<dbReference type="PRINTS" id="PR00075">
    <property type="entry name" value="FACDDSATRASE"/>
</dbReference>
<comment type="domain">
    <text evidence="17">The histidine box domains are involved in binding the catalytic metal ions.</text>
</comment>
<evidence type="ECO:0000256" key="4">
    <source>
        <dbReference type="ARBA" id="ARBA00012620"/>
    </source>
</evidence>
<dbReference type="InterPro" id="IPR015876">
    <property type="entry name" value="Acyl-CoA_DS"/>
</dbReference>
<evidence type="ECO:0000256" key="5">
    <source>
        <dbReference type="ARBA" id="ARBA00022516"/>
    </source>
</evidence>
<organism evidence="21">
    <name type="scientific">Clupea harengus</name>
    <name type="common">Atlantic herring</name>
    <dbReference type="NCBI Taxonomy" id="7950"/>
    <lineage>
        <taxon>Eukaryota</taxon>
        <taxon>Metazoa</taxon>
        <taxon>Chordata</taxon>
        <taxon>Craniata</taxon>
        <taxon>Vertebrata</taxon>
        <taxon>Euteleostomi</taxon>
        <taxon>Actinopterygii</taxon>
        <taxon>Neopterygii</taxon>
        <taxon>Teleostei</taxon>
        <taxon>Clupei</taxon>
        <taxon>Clupeiformes</taxon>
        <taxon>Clupeoidei</taxon>
        <taxon>Clupeidae</taxon>
        <taxon>Clupea</taxon>
    </lineage>
</organism>
<accession>A0A6P3W1N5</accession>
<reference evidence="21" key="1">
    <citation type="submission" date="2022-01" db="UniProtKB">
        <authorList>
            <consortium name="RefSeq"/>
        </authorList>
    </citation>
    <scope>IDENTIFICATION</scope>
</reference>
<dbReference type="PANTHER" id="PTHR11351:SF102">
    <property type="entry name" value="STEAROYL-COA DESATURASE"/>
    <property type="match status" value="1"/>
</dbReference>
<dbReference type="GeneID" id="105903375"/>
<dbReference type="GO" id="GO:0006636">
    <property type="term" value="P:unsaturated fatty acid biosynthetic process"/>
    <property type="evidence" value="ECO:0007669"/>
    <property type="project" value="TreeGrafter"/>
</dbReference>
<keyword evidence="15 17" id="KW-0275">Fatty acid biosynthesis</keyword>
<evidence type="ECO:0000256" key="8">
    <source>
        <dbReference type="ARBA" id="ARBA00022824"/>
    </source>
</evidence>
<keyword evidence="6 17" id="KW-0812">Transmembrane</keyword>
<dbReference type="GeneTree" id="ENSGT00940000154908"/>
<comment type="subcellular location">
    <subcellularLocation>
        <location evidence="2">Endoplasmic reticulum membrane</location>
        <topology evidence="2">Multi-pass membrane protein</topology>
    </subcellularLocation>
</comment>
<evidence type="ECO:0000256" key="6">
    <source>
        <dbReference type="ARBA" id="ARBA00022692"/>
    </source>
</evidence>
<keyword evidence="10 18" id="KW-1133">Transmembrane helix</keyword>
<keyword evidence="8" id="KW-0256">Endoplasmic reticulum</keyword>
<dbReference type="Pfam" id="PF00487">
    <property type="entry name" value="FA_desaturase"/>
    <property type="match status" value="1"/>
</dbReference>
<dbReference type="KEGG" id="char:105903375"/>
<dbReference type="InterPro" id="IPR005804">
    <property type="entry name" value="FA_desaturase_dom"/>
</dbReference>
<evidence type="ECO:0000256" key="3">
    <source>
        <dbReference type="ARBA" id="ARBA00009295"/>
    </source>
</evidence>
<dbReference type="CTD" id="6319"/>
<evidence type="ECO:0000256" key="15">
    <source>
        <dbReference type="ARBA" id="ARBA00023160"/>
    </source>
</evidence>
<evidence type="ECO:0000313" key="22">
    <source>
        <dbReference type="RefSeq" id="XP_031416955.1"/>
    </source>
</evidence>
<evidence type="ECO:0000256" key="10">
    <source>
        <dbReference type="ARBA" id="ARBA00022989"/>
    </source>
</evidence>
<protein>
    <recommendedName>
        <fullName evidence="4">stearoyl-CoA 9-desaturase</fullName>
        <ecNumber evidence="4">1.14.19.1</ecNumber>
    </recommendedName>
</protein>
<keyword evidence="14 18" id="KW-0472">Membrane</keyword>
<dbReference type="InterPro" id="IPR001522">
    <property type="entry name" value="FADS-1_CS"/>
</dbReference>
<keyword evidence="5 17" id="KW-0444">Lipid biosynthesis</keyword>
<comment type="catalytic activity">
    <reaction evidence="16">
        <text>octadecanoyl-CoA + 2 Fe(II)-[cytochrome b5] + O2 + 2 H(+) = (9Z)-octadecenoyl-CoA + 2 Fe(III)-[cytochrome b5] + 2 H2O</text>
        <dbReference type="Rhea" id="RHEA:19721"/>
        <dbReference type="Rhea" id="RHEA-COMP:10438"/>
        <dbReference type="Rhea" id="RHEA-COMP:10439"/>
        <dbReference type="ChEBI" id="CHEBI:15377"/>
        <dbReference type="ChEBI" id="CHEBI:15378"/>
        <dbReference type="ChEBI" id="CHEBI:15379"/>
        <dbReference type="ChEBI" id="CHEBI:29033"/>
        <dbReference type="ChEBI" id="CHEBI:29034"/>
        <dbReference type="ChEBI" id="CHEBI:57387"/>
        <dbReference type="ChEBI" id="CHEBI:57394"/>
        <dbReference type="EC" id="1.14.19.1"/>
    </reaction>
</comment>
<evidence type="ECO:0000256" key="16">
    <source>
        <dbReference type="ARBA" id="ARBA00047947"/>
    </source>
</evidence>
<evidence type="ECO:0000256" key="13">
    <source>
        <dbReference type="ARBA" id="ARBA00023098"/>
    </source>
</evidence>